<evidence type="ECO:0000256" key="6">
    <source>
        <dbReference type="ARBA" id="ARBA00022676"/>
    </source>
</evidence>
<evidence type="ECO:0000256" key="5">
    <source>
        <dbReference type="ARBA" id="ARBA00022573"/>
    </source>
</evidence>
<evidence type="ECO:0000256" key="7">
    <source>
        <dbReference type="ARBA" id="ARBA00022679"/>
    </source>
</evidence>
<dbReference type="PANTHER" id="PTHR43463">
    <property type="entry name" value="NICOTINATE-NUCLEOTIDE--DIMETHYLBENZIMIDAZOLE PHOSPHORIBOSYLTRANSFERASE"/>
    <property type="match status" value="1"/>
</dbReference>
<dbReference type="UniPathway" id="UPA00061">
    <property type="reaction ID" value="UER00516"/>
</dbReference>
<keyword evidence="5" id="KW-0169">Cobalamin biosynthesis</keyword>
<dbReference type="InterPro" id="IPR036087">
    <property type="entry name" value="Nict_dMeBzImd_PRibTrfase_sf"/>
</dbReference>
<dbReference type="InterPro" id="IPR023195">
    <property type="entry name" value="Nict_dMeBzImd_PRibTrfase_N"/>
</dbReference>
<dbReference type="Gene3D" id="3.40.50.10210">
    <property type="match status" value="1"/>
</dbReference>
<accession>A0A382JV57</accession>
<comment type="catalytic activity">
    <reaction evidence="9">
        <text>5,6-dimethylbenzimidazole + nicotinate beta-D-ribonucleotide = alpha-ribazole 5'-phosphate + nicotinate + H(+)</text>
        <dbReference type="Rhea" id="RHEA:11196"/>
        <dbReference type="ChEBI" id="CHEBI:15378"/>
        <dbReference type="ChEBI" id="CHEBI:15890"/>
        <dbReference type="ChEBI" id="CHEBI:32544"/>
        <dbReference type="ChEBI" id="CHEBI:57502"/>
        <dbReference type="ChEBI" id="CHEBI:57918"/>
        <dbReference type="EC" id="2.4.2.21"/>
    </reaction>
</comment>
<dbReference type="Gene3D" id="1.10.1610.10">
    <property type="match status" value="1"/>
</dbReference>
<keyword evidence="7" id="KW-0808">Transferase</keyword>
<organism evidence="10">
    <name type="scientific">marine metagenome</name>
    <dbReference type="NCBI Taxonomy" id="408172"/>
    <lineage>
        <taxon>unclassified sequences</taxon>
        <taxon>metagenomes</taxon>
        <taxon>ecological metagenomes</taxon>
    </lineage>
</organism>
<comment type="pathway">
    <text evidence="1">Nucleoside biosynthesis; alpha-ribazole biosynthesis; alpha-ribazole from 5,6-dimethylbenzimidazole: step 1/2.</text>
</comment>
<evidence type="ECO:0000256" key="9">
    <source>
        <dbReference type="ARBA" id="ARBA00047340"/>
    </source>
</evidence>
<evidence type="ECO:0000256" key="2">
    <source>
        <dbReference type="ARBA" id="ARBA00007110"/>
    </source>
</evidence>
<dbReference type="GO" id="GO:0009236">
    <property type="term" value="P:cobalamin biosynthetic process"/>
    <property type="evidence" value="ECO:0007669"/>
    <property type="project" value="UniProtKB-KW"/>
</dbReference>
<dbReference type="NCBIfam" id="NF000996">
    <property type="entry name" value="PRK00105.1"/>
    <property type="match status" value="1"/>
</dbReference>
<evidence type="ECO:0000256" key="4">
    <source>
        <dbReference type="ARBA" id="ARBA00015486"/>
    </source>
</evidence>
<evidence type="ECO:0000256" key="1">
    <source>
        <dbReference type="ARBA" id="ARBA00005049"/>
    </source>
</evidence>
<dbReference type="NCBIfam" id="TIGR03160">
    <property type="entry name" value="cobT_DBIPRT"/>
    <property type="match status" value="1"/>
</dbReference>
<dbReference type="EC" id="2.4.2.21" evidence="3"/>
<evidence type="ECO:0000256" key="3">
    <source>
        <dbReference type="ARBA" id="ARBA00011991"/>
    </source>
</evidence>
<gene>
    <name evidence="10" type="ORF">METZ01_LOCUS268864</name>
</gene>
<keyword evidence="6" id="KW-0328">Glycosyltransferase</keyword>
<protein>
    <recommendedName>
        <fullName evidence="4">Nicotinate-nucleotide--dimethylbenzimidazole phosphoribosyltransferase</fullName>
        <ecNumber evidence="3">2.4.2.21</ecNumber>
    </recommendedName>
    <alternativeName>
        <fullName evidence="8">N(1)-alpha-phosphoribosyltransferase</fullName>
    </alternativeName>
</protein>
<comment type="similarity">
    <text evidence="2">Belongs to the CobT family.</text>
</comment>
<evidence type="ECO:0000256" key="8">
    <source>
        <dbReference type="ARBA" id="ARBA00030686"/>
    </source>
</evidence>
<dbReference type="FunFam" id="3.40.50.10210:FF:000001">
    <property type="entry name" value="Nicotinate-nucleotide--dimethylbenzimidazole phosphoribosyltransferase"/>
    <property type="match status" value="1"/>
</dbReference>
<reference evidence="10" key="1">
    <citation type="submission" date="2018-05" db="EMBL/GenBank/DDBJ databases">
        <authorList>
            <person name="Lanie J.A."/>
            <person name="Ng W.-L."/>
            <person name="Kazmierczak K.M."/>
            <person name="Andrzejewski T.M."/>
            <person name="Davidsen T.M."/>
            <person name="Wayne K.J."/>
            <person name="Tettelin H."/>
            <person name="Glass J.I."/>
            <person name="Rusch D."/>
            <person name="Podicherti R."/>
            <person name="Tsui H.-C.T."/>
            <person name="Winkler M.E."/>
        </authorList>
    </citation>
    <scope>NUCLEOTIDE SEQUENCE</scope>
</reference>
<dbReference type="InterPro" id="IPR003200">
    <property type="entry name" value="Nict_dMeBzImd_PRibTrfase"/>
</dbReference>
<evidence type="ECO:0000313" key="10">
    <source>
        <dbReference type="EMBL" id="SVC16010.1"/>
    </source>
</evidence>
<dbReference type="CDD" id="cd02439">
    <property type="entry name" value="DMB-PRT_CobT"/>
    <property type="match status" value="1"/>
</dbReference>
<dbReference type="SUPFAM" id="SSF52733">
    <property type="entry name" value="Nicotinate mononucleotide:5,6-dimethylbenzimidazole phosphoribosyltransferase (CobT)"/>
    <property type="match status" value="1"/>
</dbReference>
<proteinExistence type="inferred from homology"/>
<dbReference type="PANTHER" id="PTHR43463:SF1">
    <property type="entry name" value="NICOTINATE-NUCLEOTIDE--DIMETHYLBENZIMIDAZOLE PHOSPHORIBOSYLTRANSFERASE"/>
    <property type="match status" value="1"/>
</dbReference>
<dbReference type="GO" id="GO:0008939">
    <property type="term" value="F:nicotinate-nucleotide-dimethylbenzimidazole phosphoribosyltransferase activity"/>
    <property type="evidence" value="ECO:0007669"/>
    <property type="project" value="UniProtKB-EC"/>
</dbReference>
<dbReference type="InterPro" id="IPR017846">
    <property type="entry name" value="Nict_dMeBzImd_PRibTrfase_bact"/>
</dbReference>
<dbReference type="HAMAP" id="MF_00230">
    <property type="entry name" value="CobT"/>
    <property type="match status" value="1"/>
</dbReference>
<dbReference type="EMBL" id="UINC01076649">
    <property type="protein sequence ID" value="SVC16010.1"/>
    <property type="molecule type" value="Genomic_DNA"/>
</dbReference>
<dbReference type="Pfam" id="PF02277">
    <property type="entry name" value="DBI_PRT"/>
    <property type="match status" value="1"/>
</dbReference>
<name>A0A382JV57_9ZZZZ</name>
<dbReference type="AlphaFoldDB" id="A0A382JV57"/>
<sequence length="364" mass="37099">MTTSNLIDQTLAKIIPPDQSAMDAARARQDTLTKPQGSLGRLEELSITLAGIFSDPIPKINRKVVFLAAGDHGVVAEGVSAYPQEVTPAMVGNFLAGGAAINVLARHAGASIVVLDAGVAADLPDNPAMRAVKIGRGTANMAIGPAMSRQDAIKCIEAGIEAAEEQIAQGADLIAFGDMGIGNTTPSSAITAVVTGADPAVTTGRGTGLDDPALAHKVEVVRRSIEVNKPDSKDGLDLLAKVGGFEIGMLAGAMLGTAAAHRPAVVDGFISGAAALIAWTLAPTLSHYLIASHQSVEPGHLIAMETMGLTPLLDMGMRLGEGSGATLAMPIIEAAAKCLAEMATFADAGVAERIEDENSGESQS</sequence>